<dbReference type="RefSeq" id="WP_377529932.1">
    <property type="nucleotide sequence ID" value="NZ_JBHTLD010000170.1"/>
</dbReference>
<evidence type="ECO:0000313" key="3">
    <source>
        <dbReference type="EMBL" id="MFD1187735.1"/>
    </source>
</evidence>
<feature type="domain" description="Outer membrane protein beta-barrel" evidence="2">
    <location>
        <begin position="27"/>
        <end position="188"/>
    </location>
</feature>
<dbReference type="EMBL" id="JBHTLD010000170">
    <property type="protein sequence ID" value="MFD1187735.1"/>
    <property type="molecule type" value="Genomic_DNA"/>
</dbReference>
<proteinExistence type="predicted"/>
<evidence type="ECO:0000256" key="1">
    <source>
        <dbReference type="SAM" id="SignalP"/>
    </source>
</evidence>
<feature type="chain" id="PRO_5047305199" evidence="1">
    <location>
        <begin position="20"/>
        <end position="216"/>
    </location>
</feature>
<evidence type="ECO:0000313" key="4">
    <source>
        <dbReference type="Proteomes" id="UP001597094"/>
    </source>
</evidence>
<dbReference type="Proteomes" id="UP001597094">
    <property type="component" value="Unassembled WGS sequence"/>
</dbReference>
<evidence type="ECO:0000259" key="2">
    <source>
        <dbReference type="Pfam" id="PF13568"/>
    </source>
</evidence>
<reference evidence="4" key="1">
    <citation type="journal article" date="2019" name="Int. J. Syst. Evol. Microbiol.">
        <title>The Global Catalogue of Microorganisms (GCM) 10K type strain sequencing project: providing services to taxonomists for standard genome sequencing and annotation.</title>
        <authorList>
            <consortium name="The Broad Institute Genomics Platform"/>
            <consortium name="The Broad Institute Genome Sequencing Center for Infectious Disease"/>
            <person name="Wu L."/>
            <person name="Ma J."/>
        </authorList>
    </citation>
    <scope>NUCLEOTIDE SEQUENCE [LARGE SCALE GENOMIC DNA]</scope>
    <source>
        <strain evidence="4">JCM 31319</strain>
    </source>
</reference>
<keyword evidence="4" id="KW-1185">Reference proteome</keyword>
<protein>
    <submittedName>
        <fullName evidence="3">Porin family protein</fullName>
    </submittedName>
</protein>
<keyword evidence="1" id="KW-0732">Signal</keyword>
<organism evidence="3 4">
    <name type="scientific">Pontibacter rugosus</name>
    <dbReference type="NCBI Taxonomy" id="1745966"/>
    <lineage>
        <taxon>Bacteria</taxon>
        <taxon>Pseudomonadati</taxon>
        <taxon>Bacteroidota</taxon>
        <taxon>Cytophagia</taxon>
        <taxon>Cytophagales</taxon>
        <taxon>Hymenobacteraceae</taxon>
        <taxon>Pontibacter</taxon>
    </lineage>
</organism>
<dbReference type="InterPro" id="IPR025665">
    <property type="entry name" value="Beta-barrel_OMP_2"/>
</dbReference>
<name>A0ABW3STP2_9BACT</name>
<dbReference type="Pfam" id="PF13568">
    <property type="entry name" value="OMP_b-brl_2"/>
    <property type="match status" value="1"/>
</dbReference>
<feature type="signal peptide" evidence="1">
    <location>
        <begin position="1"/>
        <end position="19"/>
    </location>
</feature>
<comment type="caution">
    <text evidence="3">The sequence shown here is derived from an EMBL/GenBank/DDBJ whole genome shotgun (WGS) entry which is preliminary data.</text>
</comment>
<gene>
    <name evidence="3" type="ORF">ACFQ2O_16075</name>
</gene>
<accession>A0ABW3STP2</accession>
<sequence>MKKILLLLLLSIGTYTLNAQDTFVPETKLGVKGGVNLSSFSFNPSIDQTMTVGYTGGIVFKHINNPKLGIQAEINYLQRGWTETLVTGDTYTRDLQYVELPLMTHIAFGEKKTRYILNFGPNASYLLAGGEGVEGSDTGEGVIAYQNKEIDNPFMFGLSFGVGVVRKTGFGDFQLEARYTQSLSNIFRSDINLVASRNQSIGITLAYLVDFSGGKN</sequence>